<organism evidence="1 2">
    <name type="scientific">Brachionus plicatilis</name>
    <name type="common">Marine rotifer</name>
    <name type="synonym">Brachionus muelleri</name>
    <dbReference type="NCBI Taxonomy" id="10195"/>
    <lineage>
        <taxon>Eukaryota</taxon>
        <taxon>Metazoa</taxon>
        <taxon>Spiralia</taxon>
        <taxon>Gnathifera</taxon>
        <taxon>Rotifera</taxon>
        <taxon>Eurotatoria</taxon>
        <taxon>Monogononta</taxon>
        <taxon>Pseudotrocha</taxon>
        <taxon>Ploima</taxon>
        <taxon>Brachionidae</taxon>
        <taxon>Brachionus</taxon>
    </lineage>
</organism>
<gene>
    <name evidence="1" type="ORF">BpHYR1_040219</name>
</gene>
<dbReference type="Proteomes" id="UP000276133">
    <property type="component" value="Unassembled WGS sequence"/>
</dbReference>
<keyword evidence="2" id="KW-1185">Reference proteome</keyword>
<dbReference type="AlphaFoldDB" id="A0A3M7S1C1"/>
<reference evidence="1 2" key="1">
    <citation type="journal article" date="2018" name="Sci. Rep.">
        <title>Genomic signatures of local adaptation to the degree of environmental predictability in rotifers.</title>
        <authorList>
            <person name="Franch-Gras L."/>
            <person name="Hahn C."/>
            <person name="Garcia-Roger E.M."/>
            <person name="Carmona M.J."/>
            <person name="Serra M."/>
            <person name="Gomez A."/>
        </authorList>
    </citation>
    <scope>NUCLEOTIDE SEQUENCE [LARGE SCALE GENOMIC DNA]</scope>
    <source>
        <strain evidence="1">HYR1</strain>
    </source>
</reference>
<accession>A0A3M7S1C1</accession>
<evidence type="ECO:0000313" key="1">
    <source>
        <dbReference type="EMBL" id="RNA29604.1"/>
    </source>
</evidence>
<protein>
    <submittedName>
        <fullName evidence="1">Uncharacterized protein</fullName>
    </submittedName>
</protein>
<sequence>MSKDLSRERIWDSLNPKEQFKDIVKNLLFYTTAYYNHSDNSIYQFFWSRLSIVKRLAEFILRKLFPSHHNQESCCSSDFLISVGREHTNPVHSTNEN</sequence>
<dbReference type="EMBL" id="REGN01002187">
    <property type="protein sequence ID" value="RNA29604.1"/>
    <property type="molecule type" value="Genomic_DNA"/>
</dbReference>
<comment type="caution">
    <text evidence="1">The sequence shown here is derived from an EMBL/GenBank/DDBJ whole genome shotgun (WGS) entry which is preliminary data.</text>
</comment>
<name>A0A3M7S1C1_BRAPC</name>
<proteinExistence type="predicted"/>
<evidence type="ECO:0000313" key="2">
    <source>
        <dbReference type="Proteomes" id="UP000276133"/>
    </source>
</evidence>